<feature type="compositionally biased region" description="Basic and acidic residues" evidence="1">
    <location>
        <begin position="168"/>
        <end position="185"/>
    </location>
</feature>
<dbReference type="AlphaFoldDB" id="A0A5J5B0T5"/>
<protein>
    <recommendedName>
        <fullName evidence="4">Btz domain-containing protein</fullName>
    </recommendedName>
</protein>
<evidence type="ECO:0000256" key="1">
    <source>
        <dbReference type="SAM" id="MobiDB-lite"/>
    </source>
</evidence>
<dbReference type="PANTHER" id="PTHR36364:SF1">
    <property type="entry name" value="OS03G0203000 PROTEIN"/>
    <property type="match status" value="1"/>
</dbReference>
<feature type="compositionally biased region" description="Basic and acidic residues" evidence="1">
    <location>
        <begin position="202"/>
        <end position="225"/>
    </location>
</feature>
<dbReference type="EMBL" id="CM018039">
    <property type="protein sequence ID" value="KAA8536279.1"/>
    <property type="molecule type" value="Genomic_DNA"/>
</dbReference>
<organism evidence="2 3">
    <name type="scientific">Nyssa sinensis</name>
    <dbReference type="NCBI Taxonomy" id="561372"/>
    <lineage>
        <taxon>Eukaryota</taxon>
        <taxon>Viridiplantae</taxon>
        <taxon>Streptophyta</taxon>
        <taxon>Embryophyta</taxon>
        <taxon>Tracheophyta</taxon>
        <taxon>Spermatophyta</taxon>
        <taxon>Magnoliopsida</taxon>
        <taxon>eudicotyledons</taxon>
        <taxon>Gunneridae</taxon>
        <taxon>Pentapetalae</taxon>
        <taxon>asterids</taxon>
        <taxon>Cornales</taxon>
        <taxon>Nyssaceae</taxon>
        <taxon>Nyssa</taxon>
    </lineage>
</organism>
<keyword evidence="3" id="KW-1185">Reference proteome</keyword>
<feature type="compositionally biased region" description="Basic and acidic residues" evidence="1">
    <location>
        <begin position="1"/>
        <end position="11"/>
    </location>
</feature>
<evidence type="ECO:0000313" key="3">
    <source>
        <dbReference type="Proteomes" id="UP000325577"/>
    </source>
</evidence>
<dbReference type="OrthoDB" id="1920561at2759"/>
<feature type="compositionally biased region" description="Basic and acidic residues" evidence="1">
    <location>
        <begin position="18"/>
        <end position="35"/>
    </location>
</feature>
<accession>A0A5J5B0T5</accession>
<proteinExistence type="predicted"/>
<sequence length="225" mass="26164">MSRREGREFDSKRHRSRFDREPSPKRSRRDGKLAAERPSSNIDLDTRDHSDQDQKHHHRLQDALPVGASLAPNSKVETRGSPRSRSYFQHDERGKAGQGGRSFSRRAATEHGWWGDSKDQQGERAATFDMRQRDERSQTRRDDNHVWRHDGFFEMEKDPQPPAKKRPSFREKKIPVDSENADKPGTEPVKPIHPGHPVFGSERIEERGSHHPRHLDRPEKPFPGR</sequence>
<feature type="region of interest" description="Disordered" evidence="1">
    <location>
        <begin position="1"/>
        <end position="225"/>
    </location>
</feature>
<dbReference type="Proteomes" id="UP000325577">
    <property type="component" value="Linkage Group LG16"/>
</dbReference>
<evidence type="ECO:0000313" key="2">
    <source>
        <dbReference type="EMBL" id="KAA8536279.1"/>
    </source>
</evidence>
<name>A0A5J5B0T5_9ASTE</name>
<feature type="compositionally biased region" description="Basic and acidic residues" evidence="1">
    <location>
        <begin position="130"/>
        <end position="159"/>
    </location>
</feature>
<reference evidence="2 3" key="1">
    <citation type="submission" date="2019-09" db="EMBL/GenBank/DDBJ databases">
        <title>A chromosome-level genome assembly of the Chinese tupelo Nyssa sinensis.</title>
        <authorList>
            <person name="Yang X."/>
            <person name="Kang M."/>
            <person name="Yang Y."/>
            <person name="Xiong H."/>
            <person name="Wang M."/>
            <person name="Zhang Z."/>
            <person name="Wang Z."/>
            <person name="Wu H."/>
            <person name="Ma T."/>
            <person name="Liu J."/>
            <person name="Xi Z."/>
        </authorList>
    </citation>
    <scope>NUCLEOTIDE SEQUENCE [LARGE SCALE GENOMIC DNA]</scope>
    <source>
        <strain evidence="2">J267</strain>
        <tissue evidence="2">Leaf</tissue>
    </source>
</reference>
<feature type="compositionally biased region" description="Basic and acidic residues" evidence="1">
    <location>
        <begin position="44"/>
        <end position="54"/>
    </location>
</feature>
<gene>
    <name evidence="2" type="ORF">F0562_028757</name>
</gene>
<dbReference type="PANTHER" id="PTHR36364">
    <property type="entry name" value="OS03G0203000 PROTEIN"/>
    <property type="match status" value="1"/>
</dbReference>
<evidence type="ECO:0008006" key="4">
    <source>
        <dbReference type="Google" id="ProtNLM"/>
    </source>
</evidence>